<protein>
    <submittedName>
        <fullName evidence="1">Uncharacterized protein</fullName>
    </submittedName>
</protein>
<sequence length="67" mass="7723">MESLQKRIVRPLTIFGKIIHKEIPAKILFEDFRPAFGNFGCPRYATIRNNQSLAMTLTQTICFPLLI</sequence>
<evidence type="ECO:0000313" key="2">
    <source>
        <dbReference type="Proteomes" id="UP000694557"/>
    </source>
</evidence>
<name>A0A8C7G8K6_ONCKI</name>
<keyword evidence="2" id="KW-1185">Reference proteome</keyword>
<reference evidence="1" key="2">
    <citation type="submission" date="2025-09" db="UniProtKB">
        <authorList>
            <consortium name="Ensembl"/>
        </authorList>
    </citation>
    <scope>IDENTIFICATION</scope>
</reference>
<dbReference type="Proteomes" id="UP000694557">
    <property type="component" value="Unassembled WGS sequence"/>
</dbReference>
<reference evidence="1" key="1">
    <citation type="submission" date="2025-08" db="UniProtKB">
        <authorList>
            <consortium name="Ensembl"/>
        </authorList>
    </citation>
    <scope>IDENTIFICATION</scope>
</reference>
<organism evidence="1 2">
    <name type="scientific">Oncorhynchus kisutch</name>
    <name type="common">Coho salmon</name>
    <name type="synonym">Salmo kisutch</name>
    <dbReference type="NCBI Taxonomy" id="8019"/>
    <lineage>
        <taxon>Eukaryota</taxon>
        <taxon>Metazoa</taxon>
        <taxon>Chordata</taxon>
        <taxon>Craniata</taxon>
        <taxon>Vertebrata</taxon>
        <taxon>Euteleostomi</taxon>
        <taxon>Actinopterygii</taxon>
        <taxon>Neopterygii</taxon>
        <taxon>Teleostei</taxon>
        <taxon>Protacanthopterygii</taxon>
        <taxon>Salmoniformes</taxon>
        <taxon>Salmonidae</taxon>
        <taxon>Salmoninae</taxon>
        <taxon>Oncorhynchus</taxon>
    </lineage>
</organism>
<dbReference type="Ensembl" id="ENSOKIT00005040376.1">
    <property type="protein sequence ID" value="ENSOKIP00005038266.1"/>
    <property type="gene ID" value="ENSOKIG00005016316.1"/>
</dbReference>
<evidence type="ECO:0000313" key="1">
    <source>
        <dbReference type="Ensembl" id="ENSOKIP00005038266.1"/>
    </source>
</evidence>
<dbReference type="AlphaFoldDB" id="A0A8C7G8K6"/>
<proteinExistence type="predicted"/>
<accession>A0A8C7G8K6</accession>